<feature type="compositionally biased region" description="Pro residues" evidence="4">
    <location>
        <begin position="123"/>
        <end position="139"/>
    </location>
</feature>
<evidence type="ECO:0000313" key="7">
    <source>
        <dbReference type="Proteomes" id="UP000233837"/>
    </source>
</evidence>
<keyword evidence="3" id="KW-0539">Nucleus</keyword>
<sequence length="190" mass="20490">MESSSVPPTTSGEAPSASNPPPTTYVQADANTFKELVQRLTGPHEDPPTTSTPIPKLAGVRRPAFKLHERRQASRSKLAVLKPLVSPRPPAAELMFSSPGRLSPIVSPSTQLSVLSISEGCKSPPPPQPPPPPPLPPAAAAPELNEDEEEKAIRERRFYLHPSPRSRTRSAEPELLTLFPLNSPSAKRGR</sequence>
<name>A0A2I0XES1_9ASPA</name>
<feature type="domain" description="VQ" evidence="5">
    <location>
        <begin position="20"/>
        <end position="47"/>
    </location>
</feature>
<feature type="compositionally biased region" description="Polar residues" evidence="4">
    <location>
        <begin position="180"/>
        <end position="190"/>
    </location>
</feature>
<evidence type="ECO:0000313" key="6">
    <source>
        <dbReference type="EMBL" id="PKU86394.1"/>
    </source>
</evidence>
<dbReference type="PANTHER" id="PTHR33402:SF22">
    <property type="entry name" value="VQ MOTIF-CONTAINING PROTEIN 31"/>
    <property type="match status" value="1"/>
</dbReference>
<dbReference type="AlphaFoldDB" id="A0A2I0XES1"/>
<feature type="compositionally biased region" description="Polar residues" evidence="4">
    <location>
        <begin position="1"/>
        <end position="17"/>
    </location>
</feature>
<comment type="subcellular location">
    <subcellularLocation>
        <location evidence="1">Nucleus</location>
    </subcellularLocation>
</comment>
<reference evidence="6 7" key="2">
    <citation type="journal article" date="2017" name="Nature">
        <title>The Apostasia genome and the evolution of orchids.</title>
        <authorList>
            <person name="Zhang G.Q."/>
            <person name="Liu K.W."/>
            <person name="Li Z."/>
            <person name="Lohaus R."/>
            <person name="Hsiao Y.Y."/>
            <person name="Niu S.C."/>
            <person name="Wang J.Y."/>
            <person name="Lin Y.C."/>
            <person name="Xu Q."/>
            <person name="Chen L.J."/>
            <person name="Yoshida K."/>
            <person name="Fujiwara S."/>
            <person name="Wang Z.W."/>
            <person name="Zhang Y.Q."/>
            <person name="Mitsuda N."/>
            <person name="Wang M."/>
            <person name="Liu G.H."/>
            <person name="Pecoraro L."/>
            <person name="Huang H.X."/>
            <person name="Xiao X.J."/>
            <person name="Lin M."/>
            <person name="Wu X.Y."/>
            <person name="Wu W.L."/>
            <person name="Chen Y.Y."/>
            <person name="Chang S.B."/>
            <person name="Sakamoto S."/>
            <person name="Ohme-Takagi M."/>
            <person name="Yagi M."/>
            <person name="Zeng S.J."/>
            <person name="Shen C.Y."/>
            <person name="Yeh C.M."/>
            <person name="Luo Y.B."/>
            <person name="Tsai W.C."/>
            <person name="Van de Peer Y."/>
            <person name="Liu Z.J."/>
        </authorList>
    </citation>
    <scope>NUCLEOTIDE SEQUENCE [LARGE SCALE GENOMIC DNA]</scope>
    <source>
        <tissue evidence="6">The whole plant</tissue>
    </source>
</reference>
<reference evidence="6 7" key="1">
    <citation type="journal article" date="2016" name="Sci. Rep.">
        <title>The Dendrobium catenatum Lindl. genome sequence provides insights into polysaccharide synthase, floral development and adaptive evolution.</title>
        <authorList>
            <person name="Zhang G.Q."/>
            <person name="Xu Q."/>
            <person name="Bian C."/>
            <person name="Tsai W.C."/>
            <person name="Yeh C.M."/>
            <person name="Liu K.W."/>
            <person name="Yoshida K."/>
            <person name="Zhang L.S."/>
            <person name="Chang S.B."/>
            <person name="Chen F."/>
            <person name="Shi Y."/>
            <person name="Su Y.Y."/>
            <person name="Zhang Y.Q."/>
            <person name="Chen L.J."/>
            <person name="Yin Y."/>
            <person name="Lin M."/>
            <person name="Huang H."/>
            <person name="Deng H."/>
            <person name="Wang Z.W."/>
            <person name="Zhu S.L."/>
            <person name="Zhao X."/>
            <person name="Deng C."/>
            <person name="Niu S.C."/>
            <person name="Huang J."/>
            <person name="Wang M."/>
            <person name="Liu G.H."/>
            <person name="Yang H.J."/>
            <person name="Xiao X.J."/>
            <person name="Hsiao Y.Y."/>
            <person name="Wu W.L."/>
            <person name="Chen Y.Y."/>
            <person name="Mitsuda N."/>
            <person name="Ohme-Takagi M."/>
            <person name="Luo Y.B."/>
            <person name="Van de Peer Y."/>
            <person name="Liu Z.J."/>
        </authorList>
    </citation>
    <scope>NUCLEOTIDE SEQUENCE [LARGE SCALE GENOMIC DNA]</scope>
    <source>
        <tissue evidence="6">The whole plant</tissue>
    </source>
</reference>
<evidence type="ECO:0000256" key="1">
    <source>
        <dbReference type="ARBA" id="ARBA00004123"/>
    </source>
</evidence>
<protein>
    <recommendedName>
        <fullName evidence="5">VQ domain-containing protein</fullName>
    </recommendedName>
</protein>
<evidence type="ECO:0000259" key="5">
    <source>
        <dbReference type="Pfam" id="PF05678"/>
    </source>
</evidence>
<dbReference type="InterPro" id="IPR039611">
    <property type="entry name" value="VQ_4/11/13/19/31/33"/>
</dbReference>
<gene>
    <name evidence="6" type="ORF">MA16_Dca025201</name>
</gene>
<evidence type="ECO:0000256" key="3">
    <source>
        <dbReference type="ARBA" id="ARBA00023242"/>
    </source>
</evidence>
<dbReference type="OrthoDB" id="783357at2759"/>
<accession>A0A2I0XES1</accession>
<organism evidence="6 7">
    <name type="scientific">Dendrobium catenatum</name>
    <dbReference type="NCBI Taxonomy" id="906689"/>
    <lineage>
        <taxon>Eukaryota</taxon>
        <taxon>Viridiplantae</taxon>
        <taxon>Streptophyta</taxon>
        <taxon>Embryophyta</taxon>
        <taxon>Tracheophyta</taxon>
        <taxon>Spermatophyta</taxon>
        <taxon>Magnoliopsida</taxon>
        <taxon>Liliopsida</taxon>
        <taxon>Asparagales</taxon>
        <taxon>Orchidaceae</taxon>
        <taxon>Epidendroideae</taxon>
        <taxon>Malaxideae</taxon>
        <taxon>Dendrobiinae</taxon>
        <taxon>Dendrobium</taxon>
    </lineage>
</organism>
<keyword evidence="2" id="KW-0597">Phosphoprotein</keyword>
<dbReference type="EMBL" id="KZ501950">
    <property type="protein sequence ID" value="PKU86394.1"/>
    <property type="molecule type" value="Genomic_DNA"/>
</dbReference>
<keyword evidence="7" id="KW-1185">Reference proteome</keyword>
<proteinExistence type="predicted"/>
<evidence type="ECO:0000256" key="2">
    <source>
        <dbReference type="ARBA" id="ARBA00022553"/>
    </source>
</evidence>
<feature type="region of interest" description="Disordered" evidence="4">
    <location>
        <begin position="1"/>
        <end position="76"/>
    </location>
</feature>
<dbReference type="InterPro" id="IPR008889">
    <property type="entry name" value="VQ"/>
</dbReference>
<dbReference type="Pfam" id="PF05678">
    <property type="entry name" value="VQ"/>
    <property type="match status" value="1"/>
</dbReference>
<dbReference type="Proteomes" id="UP000233837">
    <property type="component" value="Unassembled WGS sequence"/>
</dbReference>
<dbReference type="GO" id="GO:0005634">
    <property type="term" value="C:nucleus"/>
    <property type="evidence" value="ECO:0007669"/>
    <property type="project" value="UniProtKB-SubCell"/>
</dbReference>
<dbReference type="PANTHER" id="PTHR33402">
    <property type="entry name" value="VQ MOTIF-CONTAINING PROTEIN 11-LIKE"/>
    <property type="match status" value="1"/>
</dbReference>
<feature type="region of interest" description="Disordered" evidence="4">
    <location>
        <begin position="113"/>
        <end position="190"/>
    </location>
</feature>
<dbReference type="STRING" id="906689.A0A2I0XES1"/>
<evidence type="ECO:0000256" key="4">
    <source>
        <dbReference type="SAM" id="MobiDB-lite"/>
    </source>
</evidence>